<dbReference type="Proteomes" id="UP000827284">
    <property type="component" value="Unassembled WGS sequence"/>
</dbReference>
<evidence type="ECO:0000259" key="2">
    <source>
        <dbReference type="PROSITE" id="PS50055"/>
    </source>
</evidence>
<dbReference type="AlphaFoldDB" id="A0A9P3H4F0"/>
<comment type="caution">
    <text evidence="4">The sequence shown here is derived from an EMBL/GenBank/DDBJ whole genome shotgun (WGS) entry which is preliminary data.</text>
</comment>
<dbReference type="PANTHER" id="PTHR19134:SF449">
    <property type="entry name" value="TYROSINE-PROTEIN PHOSPHATASE 1"/>
    <property type="match status" value="1"/>
</dbReference>
<dbReference type="PROSITE" id="PS50056">
    <property type="entry name" value="TYR_PHOSPHATASE_2"/>
    <property type="match status" value="1"/>
</dbReference>
<feature type="domain" description="Tyrosine specific protein phosphatases" evidence="3">
    <location>
        <begin position="222"/>
        <end position="335"/>
    </location>
</feature>
<dbReference type="InterPro" id="IPR003595">
    <property type="entry name" value="Tyr_Pase_cat"/>
</dbReference>
<dbReference type="PROSITE" id="PS50055">
    <property type="entry name" value="TYR_PHOSPHATASE_PTP"/>
    <property type="match status" value="1"/>
</dbReference>
<reference evidence="4" key="2">
    <citation type="journal article" date="2022" name="Microbiol. Resour. Announc.">
        <title>Whole-Genome Sequence of Entomortierella parvispora E1425, a Mucoromycotan Fungus Associated with Burkholderiaceae-Related Endosymbiotic Bacteria.</title>
        <authorList>
            <person name="Herlambang A."/>
            <person name="Guo Y."/>
            <person name="Takashima Y."/>
            <person name="Narisawa K."/>
            <person name="Ohta H."/>
            <person name="Nishizawa T."/>
        </authorList>
    </citation>
    <scope>NUCLEOTIDE SEQUENCE</scope>
    <source>
        <strain evidence="4">E1425</strain>
    </source>
</reference>
<dbReference type="SMART" id="SM00194">
    <property type="entry name" value="PTPc"/>
    <property type="match status" value="1"/>
</dbReference>
<reference evidence="4" key="1">
    <citation type="submission" date="2021-11" db="EMBL/GenBank/DDBJ databases">
        <authorList>
            <person name="Herlambang A."/>
            <person name="Guo Y."/>
            <person name="Takashima Y."/>
            <person name="Nishizawa T."/>
        </authorList>
    </citation>
    <scope>NUCLEOTIDE SEQUENCE</scope>
    <source>
        <strain evidence="4">E1425</strain>
    </source>
</reference>
<evidence type="ECO:0000313" key="4">
    <source>
        <dbReference type="EMBL" id="GJJ69888.1"/>
    </source>
</evidence>
<dbReference type="InterPro" id="IPR000387">
    <property type="entry name" value="Tyr_Pase_dom"/>
</dbReference>
<dbReference type="OrthoDB" id="10253954at2759"/>
<evidence type="ECO:0000313" key="5">
    <source>
        <dbReference type="Proteomes" id="UP000827284"/>
    </source>
</evidence>
<accession>A0A9P3H4F0</accession>
<comment type="similarity">
    <text evidence="1">Belongs to the protein-tyrosine phosphatase family. Non-receptor class subfamily.</text>
</comment>
<dbReference type="InterPro" id="IPR016130">
    <property type="entry name" value="Tyr_Pase_AS"/>
</dbReference>
<evidence type="ECO:0000256" key="1">
    <source>
        <dbReference type="ARBA" id="ARBA00009649"/>
    </source>
</evidence>
<dbReference type="PROSITE" id="PS00383">
    <property type="entry name" value="TYR_PHOSPHATASE_1"/>
    <property type="match status" value="1"/>
</dbReference>
<name>A0A9P3H4F0_9FUNG</name>
<proteinExistence type="inferred from homology"/>
<protein>
    <submittedName>
        <fullName evidence="4">Uncharacterized protein</fullName>
    </submittedName>
</protein>
<dbReference type="SUPFAM" id="SSF52799">
    <property type="entry name" value="(Phosphotyrosine protein) phosphatases II"/>
    <property type="match status" value="1"/>
</dbReference>
<dbReference type="GO" id="GO:0004725">
    <property type="term" value="F:protein tyrosine phosphatase activity"/>
    <property type="evidence" value="ECO:0007669"/>
    <property type="project" value="InterPro"/>
</dbReference>
<dbReference type="InterPro" id="IPR029021">
    <property type="entry name" value="Prot-tyrosine_phosphatase-like"/>
</dbReference>
<gene>
    <name evidence="4" type="ORF">EMPS_02237</name>
</gene>
<dbReference type="InterPro" id="IPR050348">
    <property type="entry name" value="Protein-Tyr_Phosphatase"/>
</dbReference>
<feature type="domain" description="Tyrosine-protein phosphatase" evidence="2">
    <location>
        <begin position="59"/>
        <end position="344"/>
    </location>
</feature>
<dbReference type="Pfam" id="PF00102">
    <property type="entry name" value="Y_phosphatase"/>
    <property type="match status" value="2"/>
</dbReference>
<keyword evidence="5" id="KW-1185">Reference proteome</keyword>
<organism evidence="4 5">
    <name type="scientific">Entomortierella parvispora</name>
    <dbReference type="NCBI Taxonomy" id="205924"/>
    <lineage>
        <taxon>Eukaryota</taxon>
        <taxon>Fungi</taxon>
        <taxon>Fungi incertae sedis</taxon>
        <taxon>Mucoromycota</taxon>
        <taxon>Mortierellomycotina</taxon>
        <taxon>Mortierellomycetes</taxon>
        <taxon>Mortierellales</taxon>
        <taxon>Mortierellaceae</taxon>
        <taxon>Entomortierella</taxon>
    </lineage>
</organism>
<dbReference type="SMART" id="SM00404">
    <property type="entry name" value="PTPc_motif"/>
    <property type="match status" value="1"/>
</dbReference>
<sequence>MSNPARLPRFLRPESLSGYQNKVFAHLNQLERQRAQDAARSDSPFCVLQGTQSATRDLNRYSDILPYKHSQVLLAGGQGGPQSFINANRITAPQSLKSSLPPSFKGYIATQAPLPHTQSRFWRMAFEQNVYVIVCLTAVSEDRTRRAQKAERYWPLAGQTDEIERGLFVRNLDSVDDQSQVAYRHFELWDANRPDLARRPMLLVHYQGWPDHGVPTQSQELRDILLKIRAWKREQQQQLHLTLEDFGPMIVHCSAGCGRTGTFCVVDTALSVLEYIQYPHLAAAFRSSSAVEGKQNGYTAEDMYDPEGNRDLLYESLNSFRNERMLMVQTLSQYMFCYQVVRDLCE</sequence>
<dbReference type="Gene3D" id="3.90.190.10">
    <property type="entry name" value="Protein tyrosine phosphatase superfamily"/>
    <property type="match status" value="1"/>
</dbReference>
<evidence type="ECO:0000259" key="3">
    <source>
        <dbReference type="PROSITE" id="PS50056"/>
    </source>
</evidence>
<dbReference type="EMBL" id="BQFW01000003">
    <property type="protein sequence ID" value="GJJ69888.1"/>
    <property type="molecule type" value="Genomic_DNA"/>
</dbReference>
<dbReference type="InterPro" id="IPR000242">
    <property type="entry name" value="PTP_cat"/>
</dbReference>
<dbReference type="PRINTS" id="PR00700">
    <property type="entry name" value="PRTYPHPHTASE"/>
</dbReference>
<dbReference type="PANTHER" id="PTHR19134">
    <property type="entry name" value="RECEPTOR-TYPE TYROSINE-PROTEIN PHOSPHATASE"/>
    <property type="match status" value="1"/>
</dbReference>